<dbReference type="EMBL" id="GL376608">
    <property type="status" value="NOT_ANNOTATED_CDS"/>
    <property type="molecule type" value="Genomic_DNA"/>
</dbReference>
<reference evidence="4" key="1">
    <citation type="journal article" date="2010" name="Genome Biol.">
        <title>Genome sequence of the necrotrophic plant pathogen Pythium ultimum reveals original pathogenicity mechanisms and effector repertoire.</title>
        <authorList>
            <person name="Levesque C.A."/>
            <person name="Brouwer H."/>
            <person name="Cano L."/>
            <person name="Hamilton J.P."/>
            <person name="Holt C."/>
            <person name="Huitema E."/>
            <person name="Raffaele S."/>
            <person name="Robideau G.P."/>
            <person name="Thines M."/>
            <person name="Win J."/>
            <person name="Zerillo M.M."/>
            <person name="Beakes G.W."/>
            <person name="Boore J.L."/>
            <person name="Busam D."/>
            <person name="Dumas B."/>
            <person name="Ferriera S."/>
            <person name="Fuerstenberg S.I."/>
            <person name="Gachon C.M."/>
            <person name="Gaulin E."/>
            <person name="Govers F."/>
            <person name="Grenville-Briggs L."/>
            <person name="Horner N."/>
            <person name="Hostetler J."/>
            <person name="Jiang R.H."/>
            <person name="Johnson J."/>
            <person name="Krajaejun T."/>
            <person name="Lin H."/>
            <person name="Meijer H.J."/>
            <person name="Moore B."/>
            <person name="Morris P."/>
            <person name="Phuntmart V."/>
            <person name="Puiu D."/>
            <person name="Shetty J."/>
            <person name="Stajich J.E."/>
            <person name="Tripathy S."/>
            <person name="Wawra S."/>
            <person name="van West P."/>
            <person name="Whitty B.R."/>
            <person name="Coutinho P.M."/>
            <person name="Henrissat B."/>
            <person name="Martin F."/>
            <person name="Thomas P.D."/>
            <person name="Tyler B.M."/>
            <person name="De Vries R.P."/>
            <person name="Kamoun S."/>
            <person name="Yandell M."/>
            <person name="Tisserat N."/>
            <person name="Buell C.R."/>
        </authorList>
    </citation>
    <scope>NUCLEOTIDE SEQUENCE</scope>
    <source>
        <strain evidence="4">DAOM:BR144</strain>
    </source>
</reference>
<evidence type="ECO:0000313" key="3">
    <source>
        <dbReference type="EnsemblProtists" id="PYU1_T012314"/>
    </source>
</evidence>
<feature type="signal peptide" evidence="2">
    <location>
        <begin position="1"/>
        <end position="21"/>
    </location>
</feature>
<keyword evidence="2" id="KW-0732">Signal</keyword>
<keyword evidence="4" id="KW-1185">Reference proteome</keyword>
<dbReference type="OMA" id="VWERQVT"/>
<name>K3X515_GLOUD</name>
<reference evidence="3" key="3">
    <citation type="submission" date="2015-02" db="UniProtKB">
        <authorList>
            <consortium name="EnsemblProtists"/>
        </authorList>
    </citation>
    <scope>IDENTIFICATION</scope>
    <source>
        <strain evidence="3">DAOM BR144</strain>
    </source>
</reference>
<reference evidence="4" key="2">
    <citation type="submission" date="2010-04" db="EMBL/GenBank/DDBJ databases">
        <authorList>
            <person name="Buell R."/>
            <person name="Hamilton J."/>
            <person name="Hostetler J."/>
        </authorList>
    </citation>
    <scope>NUCLEOTIDE SEQUENCE [LARGE SCALE GENOMIC DNA]</scope>
    <source>
        <strain evidence="4">DAOM:BR144</strain>
    </source>
</reference>
<dbReference type="EnsemblProtists" id="PYU1_T012314">
    <property type="protein sequence ID" value="PYU1_T012314"/>
    <property type="gene ID" value="PYU1_G012288"/>
</dbReference>
<dbReference type="InParanoid" id="K3X515"/>
<feature type="compositionally biased region" description="Basic residues" evidence="1">
    <location>
        <begin position="55"/>
        <end position="64"/>
    </location>
</feature>
<dbReference type="VEuPathDB" id="FungiDB:PYU1_G012288"/>
<feature type="compositionally biased region" description="Low complexity" evidence="1">
    <location>
        <begin position="117"/>
        <end position="141"/>
    </location>
</feature>
<feature type="compositionally biased region" description="Polar residues" evidence="1">
    <location>
        <begin position="75"/>
        <end position="87"/>
    </location>
</feature>
<feature type="region of interest" description="Disordered" evidence="1">
    <location>
        <begin position="47"/>
        <end position="184"/>
    </location>
</feature>
<feature type="compositionally biased region" description="Low complexity" evidence="1">
    <location>
        <begin position="155"/>
        <end position="184"/>
    </location>
</feature>
<organism evidence="3 4">
    <name type="scientific">Globisporangium ultimum (strain ATCC 200006 / CBS 805.95 / DAOM BR144)</name>
    <name type="common">Pythium ultimum</name>
    <dbReference type="NCBI Taxonomy" id="431595"/>
    <lineage>
        <taxon>Eukaryota</taxon>
        <taxon>Sar</taxon>
        <taxon>Stramenopiles</taxon>
        <taxon>Oomycota</taxon>
        <taxon>Peronosporomycetes</taxon>
        <taxon>Pythiales</taxon>
        <taxon>Pythiaceae</taxon>
        <taxon>Globisporangium</taxon>
    </lineage>
</organism>
<evidence type="ECO:0000256" key="2">
    <source>
        <dbReference type="SAM" id="SignalP"/>
    </source>
</evidence>
<dbReference type="Proteomes" id="UP000019132">
    <property type="component" value="Unassembled WGS sequence"/>
</dbReference>
<protein>
    <submittedName>
        <fullName evidence="3">Uncharacterized protein</fullName>
    </submittedName>
</protein>
<accession>K3X515</accession>
<proteinExistence type="predicted"/>
<feature type="compositionally biased region" description="Basic residues" evidence="1">
    <location>
        <begin position="97"/>
        <end position="116"/>
    </location>
</feature>
<dbReference type="eggNOG" id="ENOG502RKPR">
    <property type="taxonomic scope" value="Eukaryota"/>
</dbReference>
<evidence type="ECO:0000256" key="1">
    <source>
        <dbReference type="SAM" id="MobiDB-lite"/>
    </source>
</evidence>
<sequence>MVLRSFLYNASALALMLVVAASNQGGQVNAIQVTGAAANAHQFDSTVSRKLSSSGRKHKMAKKQRVLEKADCNEIPSSGVTDGSVGNESDEVPVTQKPKKTKTPKPKKTKTPKPTKTKSTPAATTAAPASSSEAATPASSSGGDEEPTATTPEPASADVSASGSAGGSNATTTEAEATTAPAASSGKLCKVPKVTVSEIDVGASVLTNEDEAALKVVAISAKPGGGSNIAFHTGSNVQVMSLDANDKIVAGSTVTVNVVDFADIYSDAKGFVILGTRAATGGGTLNCGNPSNLCGTAPSPAVPCYDMYLIRYEGDKEVWATKLTTSSASLPPYSTSKTGADVYMIWWYAHHGRIAYDGTNWASYFGVAISTSEDGCINIHQGDRMQVVGPTGALVKSANSFDLGCSHSGYERITYDDRSKEFAMICKTDNNNRIKFPNSDTTIYPVDLAASNLGDIVKDVSTGYWMTVSNGDDNDAKVHLMHFAKNKVTDKDIVLGGANANERACHLASIGSGGLLAAWEGSSATGDFMEGDSSRKIYIQVRDAKDGAAVSDAITVDGGIVGNRYQAFKSFPDGSVAYLSEGSTETKLKVLRVAPC</sequence>
<dbReference type="HOGENOM" id="CLU_024963_1_0_1"/>
<dbReference type="AlphaFoldDB" id="K3X515"/>
<feature type="chain" id="PRO_5003868391" evidence="2">
    <location>
        <begin position="22"/>
        <end position="596"/>
    </location>
</feature>
<evidence type="ECO:0000313" key="4">
    <source>
        <dbReference type="Proteomes" id="UP000019132"/>
    </source>
</evidence>